<name>A0A370KA96_9GAMM</name>
<dbReference type="InterPro" id="IPR006674">
    <property type="entry name" value="HD_domain"/>
</dbReference>
<organism evidence="3 4">
    <name type="scientific">Dyella solisilvae</name>
    <dbReference type="NCBI Taxonomy" id="1920168"/>
    <lineage>
        <taxon>Bacteria</taxon>
        <taxon>Pseudomonadati</taxon>
        <taxon>Pseudomonadota</taxon>
        <taxon>Gammaproteobacteria</taxon>
        <taxon>Lysobacterales</taxon>
        <taxon>Rhodanobacteraceae</taxon>
        <taxon>Dyella</taxon>
    </lineage>
</organism>
<dbReference type="PANTHER" id="PTHR33594:SF1">
    <property type="entry name" value="HD_PDEASE DOMAIN-CONTAINING PROTEIN"/>
    <property type="match status" value="1"/>
</dbReference>
<keyword evidence="4" id="KW-1185">Reference proteome</keyword>
<dbReference type="SUPFAM" id="SSF109604">
    <property type="entry name" value="HD-domain/PDEase-like"/>
    <property type="match status" value="1"/>
</dbReference>
<sequence length="227" mass="24915">MSYLKLVLCFSALAVMTLSAPVGAAPGATASDWRQRVDEFAAEHFKHPAWGYSHSVRDYRLAHELAESDHVQLDDDVLFAAAYLHDMGMFPPWRDPKRDHADVAADTVASVLKDTGFPMEKIAKVQGAIRTHMYDRTPQGAEALYLHDADALDWLGAIGAARILALIDANGGKPQGPEVIPMLTSNLAEVPGHVLSPAGRARVPARKAELEQFLHVLRNETDNLRDF</sequence>
<feature type="domain" description="HD/PDEase" evidence="2">
    <location>
        <begin position="47"/>
        <end position="164"/>
    </location>
</feature>
<dbReference type="SMART" id="SM00471">
    <property type="entry name" value="HDc"/>
    <property type="match status" value="1"/>
</dbReference>
<protein>
    <submittedName>
        <fullName evidence="3">HD domain-containing protein</fullName>
    </submittedName>
</protein>
<reference evidence="3 4" key="1">
    <citation type="submission" date="2018-07" db="EMBL/GenBank/DDBJ databases">
        <title>Dyella solisilvae sp. nov., isolated from the pine and broad-leaved mixed forest soil.</title>
        <authorList>
            <person name="Gao Z."/>
            <person name="Qiu L."/>
        </authorList>
    </citation>
    <scope>NUCLEOTIDE SEQUENCE [LARGE SCALE GENOMIC DNA]</scope>
    <source>
        <strain evidence="3 4">DHG54</strain>
    </source>
</reference>
<dbReference type="InterPro" id="IPR003607">
    <property type="entry name" value="HD/PDEase_dom"/>
</dbReference>
<evidence type="ECO:0000313" key="3">
    <source>
        <dbReference type="EMBL" id="RDI99357.1"/>
    </source>
</evidence>
<dbReference type="Gene3D" id="1.10.3210.10">
    <property type="entry name" value="Hypothetical protein af1432"/>
    <property type="match status" value="1"/>
</dbReference>
<dbReference type="CDD" id="cd00077">
    <property type="entry name" value="HDc"/>
    <property type="match status" value="1"/>
</dbReference>
<evidence type="ECO:0000256" key="1">
    <source>
        <dbReference type="SAM" id="SignalP"/>
    </source>
</evidence>
<feature type="chain" id="PRO_5016901178" evidence="1">
    <location>
        <begin position="25"/>
        <end position="227"/>
    </location>
</feature>
<dbReference type="EMBL" id="QQSY01000001">
    <property type="protein sequence ID" value="RDI99357.1"/>
    <property type="molecule type" value="Genomic_DNA"/>
</dbReference>
<keyword evidence="1" id="KW-0732">Signal</keyword>
<gene>
    <name evidence="3" type="ORF">DVT68_00385</name>
</gene>
<evidence type="ECO:0000313" key="4">
    <source>
        <dbReference type="Proteomes" id="UP000254711"/>
    </source>
</evidence>
<dbReference type="AlphaFoldDB" id="A0A370KA96"/>
<evidence type="ECO:0000259" key="2">
    <source>
        <dbReference type="SMART" id="SM00471"/>
    </source>
</evidence>
<dbReference type="RefSeq" id="WP_114823099.1">
    <property type="nucleotide sequence ID" value="NZ_QQSY01000001.1"/>
</dbReference>
<proteinExistence type="predicted"/>
<feature type="signal peptide" evidence="1">
    <location>
        <begin position="1"/>
        <end position="24"/>
    </location>
</feature>
<dbReference type="OrthoDB" id="240809at2"/>
<comment type="caution">
    <text evidence="3">The sequence shown here is derived from an EMBL/GenBank/DDBJ whole genome shotgun (WGS) entry which is preliminary data.</text>
</comment>
<accession>A0A370KA96</accession>
<dbReference type="PANTHER" id="PTHR33594">
    <property type="entry name" value="SUPERFAMILY HYDROLASE, PUTATIVE (AFU_ORTHOLOGUE AFUA_1G03035)-RELATED"/>
    <property type="match status" value="1"/>
</dbReference>
<dbReference type="Pfam" id="PF01966">
    <property type="entry name" value="HD"/>
    <property type="match status" value="1"/>
</dbReference>
<dbReference type="Proteomes" id="UP000254711">
    <property type="component" value="Unassembled WGS sequence"/>
</dbReference>